<evidence type="ECO:0000256" key="5">
    <source>
        <dbReference type="ARBA" id="ARBA00023136"/>
    </source>
</evidence>
<keyword evidence="5 6" id="KW-0472">Membrane</keyword>
<dbReference type="RefSeq" id="WP_084102981.1">
    <property type="nucleotide sequence ID" value="NZ_AVBF01000009.1"/>
</dbReference>
<dbReference type="Proteomes" id="UP000030147">
    <property type="component" value="Unassembled WGS sequence"/>
</dbReference>
<keyword evidence="2" id="KW-1003">Cell membrane</keyword>
<evidence type="ECO:0000259" key="7">
    <source>
        <dbReference type="Pfam" id="PF13396"/>
    </source>
</evidence>
<accession>A0A0A2TGX7</accession>
<dbReference type="Pfam" id="PF13396">
    <property type="entry name" value="PLDc_N"/>
    <property type="match status" value="1"/>
</dbReference>
<gene>
    <name evidence="8" type="ORF">N782_02280</name>
</gene>
<proteinExistence type="predicted"/>
<organism evidence="8 9">
    <name type="scientific">Pontibacillus yanchengensis Y32</name>
    <dbReference type="NCBI Taxonomy" id="1385514"/>
    <lineage>
        <taxon>Bacteria</taxon>
        <taxon>Bacillati</taxon>
        <taxon>Bacillota</taxon>
        <taxon>Bacilli</taxon>
        <taxon>Bacillales</taxon>
        <taxon>Bacillaceae</taxon>
        <taxon>Pontibacillus</taxon>
    </lineage>
</organism>
<dbReference type="EMBL" id="AVBF01000009">
    <property type="protein sequence ID" value="KGP73713.1"/>
    <property type="molecule type" value="Genomic_DNA"/>
</dbReference>
<feature type="domain" description="Cardiolipin synthase N-terminal" evidence="7">
    <location>
        <begin position="31"/>
        <end position="73"/>
    </location>
</feature>
<evidence type="ECO:0000256" key="3">
    <source>
        <dbReference type="ARBA" id="ARBA00022692"/>
    </source>
</evidence>
<evidence type="ECO:0000313" key="8">
    <source>
        <dbReference type="EMBL" id="KGP73713.1"/>
    </source>
</evidence>
<feature type="transmembrane region" description="Helical" evidence="6">
    <location>
        <begin position="21"/>
        <end position="40"/>
    </location>
</feature>
<protein>
    <submittedName>
        <fullName evidence="8">Negative regulatory protein YxlE</fullName>
    </submittedName>
</protein>
<comment type="subcellular location">
    <subcellularLocation>
        <location evidence="1">Cell membrane</location>
        <topology evidence="1">Multi-pass membrane protein</topology>
    </subcellularLocation>
</comment>
<evidence type="ECO:0000256" key="2">
    <source>
        <dbReference type="ARBA" id="ARBA00022475"/>
    </source>
</evidence>
<evidence type="ECO:0000256" key="6">
    <source>
        <dbReference type="SAM" id="Phobius"/>
    </source>
</evidence>
<evidence type="ECO:0000256" key="4">
    <source>
        <dbReference type="ARBA" id="ARBA00022989"/>
    </source>
</evidence>
<keyword evidence="4 6" id="KW-1133">Transmembrane helix</keyword>
<dbReference type="GO" id="GO:0005886">
    <property type="term" value="C:plasma membrane"/>
    <property type="evidence" value="ECO:0007669"/>
    <property type="project" value="UniProtKB-SubCell"/>
</dbReference>
<keyword evidence="9" id="KW-1185">Reference proteome</keyword>
<dbReference type="eggNOG" id="ENOG50303BP">
    <property type="taxonomic scope" value="Bacteria"/>
</dbReference>
<reference evidence="8 9" key="1">
    <citation type="journal article" date="2015" name="Stand. Genomic Sci.">
        <title>High quality draft genome sequence of the moderately halophilic bacterium Pontibacillus yanchengensis Y32(T) and comparison among Pontibacillus genomes.</title>
        <authorList>
            <person name="Huang J."/>
            <person name="Qiao Z.X."/>
            <person name="Tang J.W."/>
            <person name="Wang G."/>
        </authorList>
    </citation>
    <scope>NUCLEOTIDE SEQUENCE [LARGE SCALE GENOMIC DNA]</scope>
    <source>
        <strain evidence="8 9">Y32</strain>
    </source>
</reference>
<name>A0A0A2TGX7_9BACI</name>
<comment type="caution">
    <text evidence="8">The sequence shown here is derived from an EMBL/GenBank/DDBJ whole genome shotgun (WGS) entry which is preliminary data.</text>
</comment>
<dbReference type="STRING" id="1385514.N782_02280"/>
<dbReference type="InterPro" id="IPR027379">
    <property type="entry name" value="CLS_N"/>
</dbReference>
<feature type="transmembrane region" description="Helical" evidence="6">
    <location>
        <begin position="52"/>
        <end position="71"/>
    </location>
</feature>
<sequence>MDIAQIPDVVAELTAMIPWKIIIPVMILELILLTVAIVDLVKRTETNGPKWLWLIIILGFNLVGPVVYFIIGRRPH</sequence>
<keyword evidence="3 6" id="KW-0812">Transmembrane</keyword>
<dbReference type="AlphaFoldDB" id="A0A0A2TGX7"/>
<evidence type="ECO:0000256" key="1">
    <source>
        <dbReference type="ARBA" id="ARBA00004651"/>
    </source>
</evidence>
<evidence type="ECO:0000313" key="9">
    <source>
        <dbReference type="Proteomes" id="UP000030147"/>
    </source>
</evidence>